<dbReference type="Proteomes" id="UP000324897">
    <property type="component" value="Chromosome 6"/>
</dbReference>
<dbReference type="InterPro" id="IPR056018">
    <property type="entry name" value="DUF7597"/>
</dbReference>
<name>A0A5J9WQD1_9POAL</name>
<feature type="region of interest" description="Disordered" evidence="1">
    <location>
        <begin position="191"/>
        <end position="219"/>
    </location>
</feature>
<dbReference type="InterPro" id="IPR036875">
    <property type="entry name" value="Znf_CCHC_sf"/>
</dbReference>
<dbReference type="OrthoDB" id="696643at2759"/>
<dbReference type="PANTHER" id="PTHR33075:SF7">
    <property type="entry name" value="OS02G0303350 PROTEIN"/>
    <property type="match status" value="1"/>
</dbReference>
<dbReference type="InterPro" id="IPR001878">
    <property type="entry name" value="Znf_CCHC"/>
</dbReference>
<evidence type="ECO:0000259" key="2">
    <source>
        <dbReference type="SMART" id="SM00343"/>
    </source>
</evidence>
<sequence length="1067" mass="119145">MVTNRKKERQMKKKSYADAVRSDPHLTGANAIPVNKRKKQSTTQVSINNVFSRIHSSFPQVQKSSVFERLQFPKRSVFERIEFPDQDHAKNKEIADRDEVQERENRESRIQIPKQHGPSSGPSLPQSGSQGGPVADQIRKDGLFCSRCLRTNHSRSRCMSKIRCYNCNGWGHIATFCRLARFSGQFLNHGRSQVNHGQPSTRQIYRKKQGQTSGGAQGSINRAQVEQEQGVTATHDPQPSKPCLDLELAINPQSSPNATLEHPGAPCENPSSPESPKNAAMEYNNIDPAPFMPRGFARTVVPLRTPMVRVVGPRQLPRNEDVAIVAIDPMPLHQVAFTNIRNVLGEFFRDRMRVRVTDIQPCPFAQAYVRFDRISDRDRLIGASPIPFDDVEVYLARHDRGPNHRRVEFNHVCWLLLIGFPLDYWSRQNIETPIASFGRLQVWEQDLDHLSRVMIKARVISLASVPKWIVLSEGDDFRGETWTVQCEIIHRTDPDDDGPQAEDPVPIVEDDVDMLEHDFFGFGQMEPGFVFGMPVPEHDNIDADVGPAVDEWEMGPPNGPPDAAPAAGEVGMDLDLNEPANDNAVNMQNENDAIAQEVPEPAVPEQAEEPQHQISLNLSFGSSGSSGSVEQQVDVIVPQVNGVQILPDLNAMVENAEHAVLEAVQAVYVAEPIVQEAEQPEAEQPVPEAEFHVPEAEQPGQGIEQLPLPQLEGQIAQHQLPDLNMVHDGDMLIDQHLNENINQGIIGGINVQGIQGQEPVMPNLNLNDITGEELLVDNNAAPEQFQVIPQDQNGDQFNQNIHLGFVRIEDEHLGDPVFETFTSPQVGKYQPNPDMIRLWAKHFSPNGSKDPTVKIPDQWSWFFTKMLTSPTHFTWAKSFLTSKAWELFLDHSLNNGLTFCLPRKCPRLESSSCSYSYEMISDSDTSDDDMEEQELTPKKNMIPALGSCVSTSALHKNRKRSRQPAVVETEVRRSDRLKGQNKCYKRSICPHKDCFSCSGAPPTLTESVIRNLGTGFGGMKPEALSTAALLKKNTKKVVIKKTTSKQVAKEDKKKSPNGKKTTKKPGN</sequence>
<gene>
    <name evidence="3" type="ORF">EJB05_00843</name>
</gene>
<evidence type="ECO:0000256" key="1">
    <source>
        <dbReference type="SAM" id="MobiDB-lite"/>
    </source>
</evidence>
<feature type="compositionally biased region" description="Low complexity" evidence="1">
    <location>
        <begin position="117"/>
        <end position="128"/>
    </location>
</feature>
<evidence type="ECO:0000313" key="4">
    <source>
        <dbReference type="Proteomes" id="UP000324897"/>
    </source>
</evidence>
<feature type="non-terminal residue" evidence="3">
    <location>
        <position position="1"/>
    </location>
</feature>
<feature type="region of interest" description="Disordered" evidence="1">
    <location>
        <begin position="1040"/>
        <end position="1067"/>
    </location>
</feature>
<reference evidence="3 4" key="1">
    <citation type="journal article" date="2019" name="Sci. Rep.">
        <title>A high-quality genome of Eragrostis curvula grass provides insights into Poaceae evolution and supports new strategies to enhance forage quality.</title>
        <authorList>
            <person name="Carballo J."/>
            <person name="Santos B.A.C.M."/>
            <person name="Zappacosta D."/>
            <person name="Garbus I."/>
            <person name="Selva J.P."/>
            <person name="Gallo C.A."/>
            <person name="Diaz A."/>
            <person name="Albertini E."/>
            <person name="Caccamo M."/>
            <person name="Echenique V."/>
        </authorList>
    </citation>
    <scope>NUCLEOTIDE SEQUENCE [LARGE SCALE GENOMIC DNA]</scope>
    <source>
        <strain evidence="4">cv. Victoria</strain>
        <tissue evidence="3">Leaf</tissue>
    </source>
</reference>
<comment type="caution">
    <text evidence="3">The sequence shown here is derived from an EMBL/GenBank/DDBJ whole genome shotgun (WGS) entry which is preliminary data.</text>
</comment>
<dbReference type="GO" id="GO:0008270">
    <property type="term" value="F:zinc ion binding"/>
    <property type="evidence" value="ECO:0007669"/>
    <property type="project" value="InterPro"/>
</dbReference>
<feature type="compositionally biased region" description="Basic and acidic residues" evidence="1">
    <location>
        <begin position="88"/>
        <end position="109"/>
    </location>
</feature>
<dbReference type="Gene3D" id="4.10.60.10">
    <property type="entry name" value="Zinc finger, CCHC-type"/>
    <property type="match status" value="1"/>
</dbReference>
<feature type="region of interest" description="Disordered" evidence="1">
    <location>
        <begin position="1"/>
        <end position="43"/>
    </location>
</feature>
<dbReference type="PANTHER" id="PTHR33075">
    <property type="entry name" value="OS02G0499800 PROTEIN"/>
    <property type="match status" value="1"/>
</dbReference>
<dbReference type="EMBL" id="RWGY01000002">
    <property type="protein sequence ID" value="TVU49530.1"/>
    <property type="molecule type" value="Genomic_DNA"/>
</dbReference>
<dbReference type="GO" id="GO:0003676">
    <property type="term" value="F:nucleic acid binding"/>
    <property type="evidence" value="ECO:0007669"/>
    <property type="project" value="InterPro"/>
</dbReference>
<dbReference type="Gramene" id="TVU49530">
    <property type="protein sequence ID" value="TVU49530"/>
    <property type="gene ID" value="EJB05_00843"/>
</dbReference>
<keyword evidence="4" id="KW-1185">Reference proteome</keyword>
<feature type="compositionally biased region" description="Polar residues" evidence="1">
    <location>
        <begin position="191"/>
        <end position="203"/>
    </location>
</feature>
<dbReference type="Pfam" id="PF24530">
    <property type="entry name" value="DUF7597"/>
    <property type="match status" value="1"/>
</dbReference>
<protein>
    <recommendedName>
        <fullName evidence="2">CCHC-type domain-containing protein</fullName>
    </recommendedName>
</protein>
<dbReference type="AlphaFoldDB" id="A0A5J9WQD1"/>
<feature type="region of interest" description="Disordered" evidence="1">
    <location>
        <begin position="253"/>
        <end position="281"/>
    </location>
</feature>
<feature type="compositionally biased region" description="Basic residues" evidence="1">
    <location>
        <begin position="1055"/>
        <end position="1067"/>
    </location>
</feature>
<feature type="domain" description="CCHC-type" evidence="2">
    <location>
        <begin position="163"/>
        <end position="179"/>
    </location>
</feature>
<organism evidence="3 4">
    <name type="scientific">Eragrostis curvula</name>
    <name type="common">weeping love grass</name>
    <dbReference type="NCBI Taxonomy" id="38414"/>
    <lineage>
        <taxon>Eukaryota</taxon>
        <taxon>Viridiplantae</taxon>
        <taxon>Streptophyta</taxon>
        <taxon>Embryophyta</taxon>
        <taxon>Tracheophyta</taxon>
        <taxon>Spermatophyta</taxon>
        <taxon>Magnoliopsida</taxon>
        <taxon>Liliopsida</taxon>
        <taxon>Poales</taxon>
        <taxon>Poaceae</taxon>
        <taxon>PACMAD clade</taxon>
        <taxon>Chloridoideae</taxon>
        <taxon>Eragrostideae</taxon>
        <taxon>Eragrostidinae</taxon>
        <taxon>Eragrostis</taxon>
    </lineage>
</organism>
<accession>A0A5J9WQD1</accession>
<dbReference type="SMART" id="SM00343">
    <property type="entry name" value="ZnF_C2HC"/>
    <property type="match status" value="2"/>
</dbReference>
<dbReference type="SUPFAM" id="SSF57756">
    <property type="entry name" value="Retrovirus zinc finger-like domains"/>
    <property type="match status" value="1"/>
</dbReference>
<evidence type="ECO:0000313" key="3">
    <source>
        <dbReference type="EMBL" id="TVU49530.1"/>
    </source>
</evidence>
<proteinExistence type="predicted"/>
<feature type="domain" description="CCHC-type" evidence="2">
    <location>
        <begin position="144"/>
        <end position="160"/>
    </location>
</feature>
<feature type="region of interest" description="Disordered" evidence="1">
    <location>
        <begin position="88"/>
        <end position="135"/>
    </location>
</feature>
<feature type="compositionally biased region" description="Basic residues" evidence="1">
    <location>
        <begin position="1"/>
        <end position="14"/>
    </location>
</feature>